<evidence type="ECO:0000256" key="5">
    <source>
        <dbReference type="ARBA" id="ARBA00022833"/>
    </source>
</evidence>
<dbReference type="CDD" id="cd00067">
    <property type="entry name" value="GAL4"/>
    <property type="match status" value="1"/>
</dbReference>
<comment type="subcellular location">
    <subcellularLocation>
        <location evidence="1">Nucleus</location>
    </subcellularLocation>
</comment>
<dbReference type="SMART" id="SM00355">
    <property type="entry name" value="ZnF_C2H2"/>
    <property type="match status" value="2"/>
</dbReference>
<evidence type="ECO:0000259" key="8">
    <source>
        <dbReference type="PROSITE" id="PS50048"/>
    </source>
</evidence>
<dbReference type="PANTHER" id="PTHR40626:SF3">
    <property type="entry name" value="TRANSCRIPTION FACTOR WITH C2H2 AND ZN(2)-CYS(6) DNA BINDING DOMAIN (EUROFUNG)-RELATED"/>
    <property type="match status" value="1"/>
</dbReference>
<dbReference type="InterPro" id="IPR001138">
    <property type="entry name" value="Zn2Cys6_DnaBD"/>
</dbReference>
<proteinExistence type="predicted"/>
<dbReference type="Gene3D" id="3.30.160.60">
    <property type="entry name" value="Classic Zinc Finger"/>
    <property type="match status" value="1"/>
</dbReference>
<dbReference type="InterPro" id="IPR051059">
    <property type="entry name" value="VerF-like"/>
</dbReference>
<keyword evidence="5" id="KW-0862">Zinc</keyword>
<dbReference type="GO" id="GO:0006351">
    <property type="term" value="P:DNA-templated transcription"/>
    <property type="evidence" value="ECO:0007669"/>
    <property type="project" value="InterPro"/>
</dbReference>
<keyword evidence="3" id="KW-0677">Repeat</keyword>
<dbReference type="CDD" id="cd12148">
    <property type="entry name" value="fungal_TF_MHR"/>
    <property type="match status" value="1"/>
</dbReference>
<evidence type="ECO:0000256" key="2">
    <source>
        <dbReference type="ARBA" id="ARBA00022723"/>
    </source>
</evidence>
<keyword evidence="4 7" id="KW-0863">Zinc-finger</keyword>
<dbReference type="AlphaFoldDB" id="A0A9P9FEW5"/>
<evidence type="ECO:0000259" key="9">
    <source>
        <dbReference type="PROSITE" id="PS50157"/>
    </source>
</evidence>
<dbReference type="OrthoDB" id="654211at2759"/>
<feature type="domain" description="Zn(2)-C6 fungal-type" evidence="8">
    <location>
        <begin position="101"/>
        <end position="130"/>
    </location>
</feature>
<evidence type="ECO:0000256" key="6">
    <source>
        <dbReference type="ARBA" id="ARBA00023242"/>
    </source>
</evidence>
<dbReference type="Pfam" id="PF04082">
    <property type="entry name" value="Fungal_trans"/>
    <property type="match status" value="1"/>
</dbReference>
<dbReference type="GO" id="GO:0008270">
    <property type="term" value="F:zinc ion binding"/>
    <property type="evidence" value="ECO:0007669"/>
    <property type="project" value="UniProtKB-KW"/>
</dbReference>
<dbReference type="Pfam" id="PF00172">
    <property type="entry name" value="Zn_clus"/>
    <property type="match status" value="1"/>
</dbReference>
<dbReference type="Proteomes" id="UP000738349">
    <property type="component" value="Unassembled WGS sequence"/>
</dbReference>
<dbReference type="InterPro" id="IPR036864">
    <property type="entry name" value="Zn2-C6_fun-type_DNA-bd_sf"/>
</dbReference>
<dbReference type="GO" id="GO:0000785">
    <property type="term" value="C:chromatin"/>
    <property type="evidence" value="ECO:0007669"/>
    <property type="project" value="TreeGrafter"/>
</dbReference>
<dbReference type="Pfam" id="PF00096">
    <property type="entry name" value="zf-C2H2"/>
    <property type="match status" value="1"/>
</dbReference>
<evidence type="ECO:0000256" key="7">
    <source>
        <dbReference type="PROSITE-ProRule" id="PRU00042"/>
    </source>
</evidence>
<dbReference type="GO" id="GO:0005634">
    <property type="term" value="C:nucleus"/>
    <property type="evidence" value="ECO:0007669"/>
    <property type="project" value="UniProtKB-SubCell"/>
</dbReference>
<dbReference type="InterPro" id="IPR007219">
    <property type="entry name" value="XnlR_reg_dom"/>
</dbReference>
<dbReference type="PANTHER" id="PTHR40626">
    <property type="entry name" value="MIP31509P"/>
    <property type="match status" value="1"/>
</dbReference>
<dbReference type="PROSITE" id="PS00028">
    <property type="entry name" value="ZINC_FINGER_C2H2_1"/>
    <property type="match status" value="1"/>
</dbReference>
<dbReference type="SUPFAM" id="SSF57701">
    <property type="entry name" value="Zn2/Cys6 DNA-binding domain"/>
    <property type="match status" value="1"/>
</dbReference>
<evidence type="ECO:0000256" key="4">
    <source>
        <dbReference type="ARBA" id="ARBA00022771"/>
    </source>
</evidence>
<keyword evidence="6" id="KW-0539">Nucleus</keyword>
<dbReference type="PROSITE" id="PS50048">
    <property type="entry name" value="ZN2_CY6_FUNGAL_2"/>
    <property type="match status" value="1"/>
</dbReference>
<gene>
    <name evidence="10" type="ORF">EDB81DRAFT_323008</name>
</gene>
<feature type="domain" description="C2H2-type" evidence="9">
    <location>
        <begin position="27"/>
        <end position="54"/>
    </location>
</feature>
<name>A0A9P9FEW5_9HYPO</name>
<dbReference type="SMART" id="SM00066">
    <property type="entry name" value="GAL4"/>
    <property type="match status" value="1"/>
</dbReference>
<comment type="caution">
    <text evidence="10">The sequence shown here is derived from an EMBL/GenBank/DDBJ whole genome shotgun (WGS) entry which is preliminary data.</text>
</comment>
<protein>
    <submittedName>
        <fullName evidence="10">Uncharacterized protein</fullName>
    </submittedName>
</protein>
<organism evidence="10 11">
    <name type="scientific">Dactylonectria macrodidyma</name>
    <dbReference type="NCBI Taxonomy" id="307937"/>
    <lineage>
        <taxon>Eukaryota</taxon>
        <taxon>Fungi</taxon>
        <taxon>Dikarya</taxon>
        <taxon>Ascomycota</taxon>
        <taxon>Pezizomycotina</taxon>
        <taxon>Sordariomycetes</taxon>
        <taxon>Hypocreomycetidae</taxon>
        <taxon>Hypocreales</taxon>
        <taxon>Nectriaceae</taxon>
        <taxon>Dactylonectria</taxon>
    </lineage>
</organism>
<evidence type="ECO:0000256" key="3">
    <source>
        <dbReference type="ARBA" id="ARBA00022737"/>
    </source>
</evidence>
<dbReference type="PROSITE" id="PS50157">
    <property type="entry name" value="ZINC_FINGER_C2H2_2"/>
    <property type="match status" value="1"/>
</dbReference>
<reference evidence="10" key="1">
    <citation type="journal article" date="2021" name="Nat. Commun.">
        <title>Genetic determinants of endophytism in the Arabidopsis root mycobiome.</title>
        <authorList>
            <person name="Mesny F."/>
            <person name="Miyauchi S."/>
            <person name="Thiergart T."/>
            <person name="Pickel B."/>
            <person name="Atanasova L."/>
            <person name="Karlsson M."/>
            <person name="Huettel B."/>
            <person name="Barry K.W."/>
            <person name="Haridas S."/>
            <person name="Chen C."/>
            <person name="Bauer D."/>
            <person name="Andreopoulos W."/>
            <person name="Pangilinan J."/>
            <person name="LaButti K."/>
            <person name="Riley R."/>
            <person name="Lipzen A."/>
            <person name="Clum A."/>
            <person name="Drula E."/>
            <person name="Henrissat B."/>
            <person name="Kohler A."/>
            <person name="Grigoriev I.V."/>
            <person name="Martin F.M."/>
            <person name="Hacquard S."/>
        </authorList>
    </citation>
    <scope>NUCLEOTIDE SEQUENCE</scope>
    <source>
        <strain evidence="10">MPI-CAGE-AT-0147</strain>
    </source>
</reference>
<evidence type="ECO:0000313" key="10">
    <source>
        <dbReference type="EMBL" id="KAH7160671.1"/>
    </source>
</evidence>
<sequence length="802" mass="92165">MIARRFLPSSQNTPHFHVRMAAETPQYTCPTCPASFPRRELLQRHSKSHSAERSFSCIFCEHSFNRRDVLKRHWQTCKARLDANLDIPVQTRLVRGKKRKACDHCVRLKRACNLTWPCQTCIEKELICSFSKAAGAEPNLDESASLPWQLELGDDGTLAPGLVDLQGSFADFFDDTAPRPQLDDCFASFTEPSQDNLRQPSPTHPSANAFAFDGDHLLKSDAHILEDFKSLGLVFNGLPGLPFLTNYTQSSSLAEIFECGSLSDRQLLVDSQRRYKRCSFANTFSQPNLGQTEMDWPLGLESDPSHRGLDADFDLKLIDPSKSCFASKDQLSAAQSQTLEWTKTRDDSREVIIEDFQPDSTTALDVSWVPKTPPNLPFQTHEIVRMIKDITTIKPRRSRIVIEWSPVIEKMCLQFFSPENLEKFLMLFWFCWYPNCPVMHKPTFSTETAWPGLVASMALIGACFSPEPSDRLHANVWFNSVEELIFNDDILHEESITIPSRSAENEKEIWRRLEAVQAAYFLCVLQNWEGSKESKQNARRHRYTTIISIARDFGLSTVALDQVCVEQLSDFNWNDFIFFETLIRTSTYVFLLDSSFTFFHNFPPRVMVPELDVDLLCPDSCFQASSAEECFILLYDSIQSRRLQPSVRLSEVIGLLCQPDYEHWGAFHNLSILNMFTIVTALHYLLFSYQTSLSYISQVSPADIGLWRWLWLWRQGDSELELHSYPSLKDMWRRVGFFGHAPEYYIMTRLMLERWKSYKGTGHSAAAPWLGVAPARSSNRKYDEDEMMHVKELIQEFQGMTV</sequence>
<dbReference type="EMBL" id="JAGMUV010000004">
    <property type="protein sequence ID" value="KAH7160671.1"/>
    <property type="molecule type" value="Genomic_DNA"/>
</dbReference>
<keyword evidence="2" id="KW-0479">Metal-binding</keyword>
<evidence type="ECO:0000313" key="11">
    <source>
        <dbReference type="Proteomes" id="UP000738349"/>
    </source>
</evidence>
<dbReference type="SUPFAM" id="SSF57667">
    <property type="entry name" value="beta-beta-alpha zinc fingers"/>
    <property type="match status" value="1"/>
</dbReference>
<accession>A0A9P9FEW5</accession>
<dbReference type="InterPro" id="IPR013087">
    <property type="entry name" value="Znf_C2H2_type"/>
</dbReference>
<evidence type="ECO:0000256" key="1">
    <source>
        <dbReference type="ARBA" id="ARBA00004123"/>
    </source>
</evidence>
<keyword evidence="11" id="KW-1185">Reference proteome</keyword>
<dbReference type="GO" id="GO:0000981">
    <property type="term" value="F:DNA-binding transcription factor activity, RNA polymerase II-specific"/>
    <property type="evidence" value="ECO:0007669"/>
    <property type="project" value="InterPro"/>
</dbReference>
<dbReference type="GO" id="GO:0000978">
    <property type="term" value="F:RNA polymerase II cis-regulatory region sequence-specific DNA binding"/>
    <property type="evidence" value="ECO:0007669"/>
    <property type="project" value="InterPro"/>
</dbReference>
<dbReference type="InterPro" id="IPR036236">
    <property type="entry name" value="Znf_C2H2_sf"/>
</dbReference>